<evidence type="ECO:0000313" key="3">
    <source>
        <dbReference type="Proteomes" id="UP001066276"/>
    </source>
</evidence>
<feature type="region of interest" description="Disordered" evidence="1">
    <location>
        <begin position="29"/>
        <end position="67"/>
    </location>
</feature>
<gene>
    <name evidence="2" type="ORF">NDU88_011458</name>
</gene>
<evidence type="ECO:0000313" key="2">
    <source>
        <dbReference type="EMBL" id="KAJ1133161.1"/>
    </source>
</evidence>
<proteinExistence type="predicted"/>
<dbReference type="EMBL" id="JANPWB010000011">
    <property type="protein sequence ID" value="KAJ1133161.1"/>
    <property type="molecule type" value="Genomic_DNA"/>
</dbReference>
<dbReference type="AlphaFoldDB" id="A0AAV7PXU3"/>
<feature type="compositionally biased region" description="Basic and acidic residues" evidence="1">
    <location>
        <begin position="52"/>
        <end position="62"/>
    </location>
</feature>
<reference evidence="2" key="1">
    <citation type="journal article" date="2022" name="bioRxiv">
        <title>Sequencing and chromosome-scale assembly of the giantPleurodeles waltlgenome.</title>
        <authorList>
            <person name="Brown T."/>
            <person name="Elewa A."/>
            <person name="Iarovenko S."/>
            <person name="Subramanian E."/>
            <person name="Araus A.J."/>
            <person name="Petzold A."/>
            <person name="Susuki M."/>
            <person name="Suzuki K.-i.T."/>
            <person name="Hayashi T."/>
            <person name="Toyoda A."/>
            <person name="Oliveira C."/>
            <person name="Osipova E."/>
            <person name="Leigh N.D."/>
            <person name="Simon A."/>
            <person name="Yun M.H."/>
        </authorList>
    </citation>
    <scope>NUCLEOTIDE SEQUENCE</scope>
    <source>
        <strain evidence="2">20211129_DDA</strain>
        <tissue evidence="2">Liver</tissue>
    </source>
</reference>
<feature type="compositionally biased region" description="Polar residues" evidence="1">
    <location>
        <begin position="41"/>
        <end position="51"/>
    </location>
</feature>
<organism evidence="2 3">
    <name type="scientific">Pleurodeles waltl</name>
    <name type="common">Iberian ribbed newt</name>
    <dbReference type="NCBI Taxonomy" id="8319"/>
    <lineage>
        <taxon>Eukaryota</taxon>
        <taxon>Metazoa</taxon>
        <taxon>Chordata</taxon>
        <taxon>Craniata</taxon>
        <taxon>Vertebrata</taxon>
        <taxon>Euteleostomi</taxon>
        <taxon>Amphibia</taxon>
        <taxon>Batrachia</taxon>
        <taxon>Caudata</taxon>
        <taxon>Salamandroidea</taxon>
        <taxon>Salamandridae</taxon>
        <taxon>Pleurodelinae</taxon>
        <taxon>Pleurodeles</taxon>
    </lineage>
</organism>
<accession>A0AAV7PXU3</accession>
<name>A0AAV7PXU3_PLEWA</name>
<keyword evidence="3" id="KW-1185">Reference proteome</keyword>
<protein>
    <submittedName>
        <fullName evidence="2">Uncharacterized protein</fullName>
    </submittedName>
</protein>
<evidence type="ECO:0000256" key="1">
    <source>
        <dbReference type="SAM" id="MobiDB-lite"/>
    </source>
</evidence>
<sequence>MVARAAPREQEELLKDALSRTVKTPRVRRETVERLALRGSGSPSQAPSISRSRTEQKNRCQQEEDATTDCLCIPHATANHENSRGVGP</sequence>
<comment type="caution">
    <text evidence="2">The sequence shown here is derived from an EMBL/GenBank/DDBJ whole genome shotgun (WGS) entry which is preliminary data.</text>
</comment>
<dbReference type="Proteomes" id="UP001066276">
    <property type="component" value="Chromosome 7"/>
</dbReference>